<reference evidence="2" key="1">
    <citation type="submission" date="2012-01" db="EMBL/GenBank/DDBJ databases">
        <title>The Genome Sequence of Treponema denticola H-22.</title>
        <authorList>
            <consortium name="The Broad Institute Genome Sequencing Platform"/>
            <person name="Earl A."/>
            <person name="Ward D."/>
            <person name="Feldgarden M."/>
            <person name="Gevers D."/>
            <person name="Blanton J.M."/>
            <person name="Fenno C.J."/>
            <person name="Baranova O.V."/>
            <person name="Mathney J."/>
            <person name="Dewhirst F.E."/>
            <person name="Izard J."/>
            <person name="Young S.K."/>
            <person name="Zeng Q."/>
            <person name="Gargeya S."/>
            <person name="Fitzgerald M."/>
            <person name="Haas B."/>
            <person name="Abouelleil A."/>
            <person name="Alvarado L."/>
            <person name="Arachchi H.M."/>
            <person name="Berlin A."/>
            <person name="Chapman S.B."/>
            <person name="Gearin G."/>
            <person name="Goldberg J."/>
            <person name="Griggs A."/>
            <person name="Gujja S."/>
            <person name="Hansen M."/>
            <person name="Heiman D."/>
            <person name="Howarth C."/>
            <person name="Larimer J."/>
            <person name="Lui A."/>
            <person name="MacDonald P.J.P."/>
            <person name="McCowen C."/>
            <person name="Montmayeur A."/>
            <person name="Murphy C."/>
            <person name="Neiman D."/>
            <person name="Pearson M."/>
            <person name="Priest M."/>
            <person name="Roberts A."/>
            <person name="Saif S."/>
            <person name="Shea T."/>
            <person name="Sisk P."/>
            <person name="Stolte C."/>
            <person name="Sykes S."/>
            <person name="Wortman J."/>
            <person name="Nusbaum C."/>
            <person name="Birren B."/>
        </authorList>
    </citation>
    <scope>NUCLEOTIDE SEQUENCE [LARGE SCALE GENOMIC DNA]</scope>
    <source>
        <strain evidence="2">H-22</strain>
    </source>
</reference>
<organism evidence="2">
    <name type="scientific">Treponema denticola H-22</name>
    <dbReference type="NCBI Taxonomy" id="999432"/>
    <lineage>
        <taxon>Bacteria</taxon>
        <taxon>Pseudomonadati</taxon>
        <taxon>Spirochaetota</taxon>
        <taxon>Spirochaetia</taxon>
        <taxon>Spirochaetales</taxon>
        <taxon>Treponemataceae</taxon>
        <taxon>Treponema</taxon>
    </lineage>
</organism>
<accession>A0A0E2E475</accession>
<dbReference type="InterPro" id="IPR027417">
    <property type="entry name" value="P-loop_NTPase"/>
</dbReference>
<protein>
    <recommendedName>
        <fullName evidence="1">BON domain-containing protein</fullName>
    </recommendedName>
</protein>
<name>A0A0E2E475_TREDN</name>
<dbReference type="HOGENOM" id="CLU_065155_0_0_12"/>
<proteinExistence type="predicted"/>
<feature type="domain" description="BON" evidence="1">
    <location>
        <begin position="199"/>
        <end position="267"/>
    </location>
</feature>
<dbReference type="EMBL" id="AGDV01000012">
    <property type="protein sequence ID" value="EMB33081.1"/>
    <property type="molecule type" value="Genomic_DNA"/>
</dbReference>
<evidence type="ECO:0000259" key="1">
    <source>
        <dbReference type="PROSITE" id="PS50914"/>
    </source>
</evidence>
<dbReference type="RefSeq" id="WP_002673395.1">
    <property type="nucleotide sequence ID" value="NZ_CM001795.1"/>
</dbReference>
<gene>
    <name evidence="2" type="ORF">HMPREF9726_01442</name>
</gene>
<dbReference type="PROSITE" id="PS50914">
    <property type="entry name" value="BON"/>
    <property type="match status" value="1"/>
</dbReference>
<dbReference type="PATRIC" id="fig|999432.5.peg.1496"/>
<sequence length="273" mass="30832">MAIITISRKIASFGDETAIELAKLLNYNFIDRKSLEKDLLAKGISEVQLKKYDERKPGFWASLSRERDSYFDYLREAVYEHASSGNSIFIGRGGFAILRNVPGLYSVRLVAADDIRISRLMKEFNYSEKEARALMEESDNNRDGFHKNFFNTVNEDSSEYNLVINTGHISPLQAAEIIKYGLEKTISKEDAALGDKRLKELLLAQKIVNHISFDLKLQIYFLEADISEHEIILHGVADNAGLIQKAIDVAQEMAGGRKVSSAISMVNEYKPFP</sequence>
<dbReference type="Pfam" id="PF04972">
    <property type="entry name" value="BON"/>
    <property type="match status" value="1"/>
</dbReference>
<dbReference type="AlphaFoldDB" id="A0A0E2E475"/>
<dbReference type="Proteomes" id="UP000011705">
    <property type="component" value="Chromosome"/>
</dbReference>
<dbReference type="Pfam" id="PF13189">
    <property type="entry name" value="Cytidylate_kin2"/>
    <property type="match status" value="1"/>
</dbReference>
<evidence type="ECO:0000313" key="2">
    <source>
        <dbReference type="EMBL" id="EMB33081.1"/>
    </source>
</evidence>
<dbReference type="InterPro" id="IPR007055">
    <property type="entry name" value="BON_dom"/>
</dbReference>
<comment type="caution">
    <text evidence="2">The sequence shown here is derived from an EMBL/GenBank/DDBJ whole genome shotgun (WGS) entry which is preliminary data.</text>
</comment>
<dbReference type="Gene3D" id="3.40.50.300">
    <property type="entry name" value="P-loop containing nucleotide triphosphate hydrolases"/>
    <property type="match status" value="1"/>
</dbReference>